<sequence>MPHLRRVRYVLSSGNVLKWMARNSTKKLDIIAQYWQLLAHPHDPRSGDYGYSDEDMESFGAQEGSDVYQALKNAADQNVSIR</sequence>
<dbReference type="EMBL" id="CM047745">
    <property type="protein sequence ID" value="KAJ0024013.1"/>
    <property type="molecule type" value="Genomic_DNA"/>
</dbReference>
<evidence type="ECO:0000313" key="2">
    <source>
        <dbReference type="Proteomes" id="UP001163603"/>
    </source>
</evidence>
<protein>
    <submittedName>
        <fullName evidence="1">Uncharacterized protein</fullName>
    </submittedName>
</protein>
<evidence type="ECO:0000313" key="1">
    <source>
        <dbReference type="EMBL" id="KAJ0024013.1"/>
    </source>
</evidence>
<name>A0ACC0XTX3_9ROSI</name>
<comment type="caution">
    <text evidence="1">The sequence shown here is derived from an EMBL/GenBank/DDBJ whole genome shotgun (WGS) entry which is preliminary data.</text>
</comment>
<accession>A0ACC0XTX3</accession>
<organism evidence="1 2">
    <name type="scientific">Pistacia integerrima</name>
    <dbReference type="NCBI Taxonomy" id="434235"/>
    <lineage>
        <taxon>Eukaryota</taxon>
        <taxon>Viridiplantae</taxon>
        <taxon>Streptophyta</taxon>
        <taxon>Embryophyta</taxon>
        <taxon>Tracheophyta</taxon>
        <taxon>Spermatophyta</taxon>
        <taxon>Magnoliopsida</taxon>
        <taxon>eudicotyledons</taxon>
        <taxon>Gunneridae</taxon>
        <taxon>Pentapetalae</taxon>
        <taxon>rosids</taxon>
        <taxon>malvids</taxon>
        <taxon>Sapindales</taxon>
        <taxon>Anacardiaceae</taxon>
        <taxon>Pistacia</taxon>
    </lineage>
</organism>
<gene>
    <name evidence="1" type="ORF">Pint_07113</name>
</gene>
<reference evidence="2" key="1">
    <citation type="journal article" date="2023" name="G3 (Bethesda)">
        <title>Genome assembly and association tests identify interacting loci associated with vigor, precocity, and sex in interspecific pistachio rootstocks.</title>
        <authorList>
            <person name="Palmer W."/>
            <person name="Jacygrad E."/>
            <person name="Sagayaradj S."/>
            <person name="Cavanaugh K."/>
            <person name="Han R."/>
            <person name="Bertier L."/>
            <person name="Beede B."/>
            <person name="Kafkas S."/>
            <person name="Golino D."/>
            <person name="Preece J."/>
            <person name="Michelmore R."/>
        </authorList>
    </citation>
    <scope>NUCLEOTIDE SEQUENCE [LARGE SCALE GENOMIC DNA]</scope>
</reference>
<dbReference type="Proteomes" id="UP001163603">
    <property type="component" value="Chromosome 10"/>
</dbReference>
<keyword evidence="2" id="KW-1185">Reference proteome</keyword>
<proteinExistence type="predicted"/>